<evidence type="ECO:0000256" key="1">
    <source>
        <dbReference type="ARBA" id="ARBA00004141"/>
    </source>
</evidence>
<evidence type="ECO:0000256" key="3">
    <source>
        <dbReference type="ARBA" id="ARBA00022989"/>
    </source>
</evidence>
<name>D1AG91_SEBTE</name>
<dbReference type="NCBIfam" id="TIGR01593">
    <property type="entry name" value="holin_tox_secr"/>
    <property type="match status" value="1"/>
</dbReference>
<organism evidence="6 7">
    <name type="scientific">Sebaldella termitidis (strain ATCC 33386 / NCTC 11300)</name>
    <dbReference type="NCBI Taxonomy" id="526218"/>
    <lineage>
        <taxon>Bacteria</taxon>
        <taxon>Fusobacteriati</taxon>
        <taxon>Fusobacteriota</taxon>
        <taxon>Fusobacteriia</taxon>
        <taxon>Fusobacteriales</taxon>
        <taxon>Leptotrichiaceae</taxon>
        <taxon>Sebaldella</taxon>
    </lineage>
</organism>
<gene>
    <name evidence="6" type="ordered locus">Sterm_3883</name>
</gene>
<comment type="subcellular location">
    <subcellularLocation>
        <location evidence="1">Membrane</location>
        <topology evidence="1">Multi-pass membrane protein</topology>
    </subcellularLocation>
</comment>
<dbReference type="HOGENOM" id="CLU_125939_0_1_0"/>
<dbReference type="GO" id="GO:0016020">
    <property type="term" value="C:membrane"/>
    <property type="evidence" value="ECO:0007669"/>
    <property type="project" value="UniProtKB-SubCell"/>
</dbReference>
<dbReference type="Proteomes" id="UP000000845">
    <property type="component" value="Chromosome"/>
</dbReference>
<dbReference type="KEGG" id="str:Sterm_3883"/>
<feature type="transmembrane region" description="Helical" evidence="5">
    <location>
        <begin position="16"/>
        <end position="40"/>
    </location>
</feature>
<reference evidence="6 7" key="2">
    <citation type="journal article" date="2010" name="Stand. Genomic Sci.">
        <title>Complete genome sequence of Sebaldella termitidis type strain (NCTC 11300).</title>
        <authorList>
            <person name="Harmon-Smith M."/>
            <person name="Celia L."/>
            <person name="Chertkov O."/>
            <person name="Lapidus A."/>
            <person name="Copeland A."/>
            <person name="Glavina Del Rio T."/>
            <person name="Nolan M."/>
            <person name="Lucas S."/>
            <person name="Tice H."/>
            <person name="Cheng J.F."/>
            <person name="Han C."/>
            <person name="Detter J.C."/>
            <person name="Bruce D."/>
            <person name="Goodwin L."/>
            <person name="Pitluck S."/>
            <person name="Pati A."/>
            <person name="Liolios K."/>
            <person name="Ivanova N."/>
            <person name="Mavromatis K."/>
            <person name="Mikhailova N."/>
            <person name="Chen A."/>
            <person name="Palaniappan K."/>
            <person name="Land M."/>
            <person name="Hauser L."/>
            <person name="Chang Y.J."/>
            <person name="Jeffries C.D."/>
            <person name="Brettin T."/>
            <person name="Goker M."/>
            <person name="Beck B."/>
            <person name="Bristow J."/>
            <person name="Eisen J.A."/>
            <person name="Markowitz V."/>
            <person name="Hugenholtz P."/>
            <person name="Kyrpides N.C."/>
            <person name="Klenk H.P."/>
            <person name="Chen F."/>
        </authorList>
    </citation>
    <scope>NUCLEOTIDE SEQUENCE [LARGE SCALE GENOMIC DNA]</scope>
    <source>
        <strain evidence="7">ATCC 33386 / NCTC 11300</strain>
    </source>
</reference>
<dbReference type="Pfam" id="PF05105">
    <property type="entry name" value="Phage_holin_4_1"/>
    <property type="match status" value="1"/>
</dbReference>
<proteinExistence type="predicted"/>
<evidence type="ECO:0000256" key="5">
    <source>
        <dbReference type="SAM" id="Phobius"/>
    </source>
</evidence>
<keyword evidence="4 5" id="KW-0472">Membrane</keyword>
<protein>
    <submittedName>
        <fullName evidence="6">Toxin secretion/phage lysis holin</fullName>
    </submittedName>
</protein>
<dbReference type="RefSeq" id="WP_012863296.1">
    <property type="nucleotide sequence ID" value="NC_013517.1"/>
</dbReference>
<dbReference type="AlphaFoldDB" id="D1AG91"/>
<keyword evidence="7" id="KW-1185">Reference proteome</keyword>
<dbReference type="InterPro" id="IPR006480">
    <property type="entry name" value="Phage_holin_4_1"/>
</dbReference>
<sequence length="138" mass="15474">MNKLDLTIITTGTLAIFTYLFGTFDILIQGAFMFIVLDFTTGLIKAWHNGEVSSTKSRKGLVKKTMFLSMILIGHWLDKASLIPDNTGMSFRTLVLVFIVANEGISILENISEMGVPIPGFLRKVFERLDNEKDEEPD</sequence>
<evidence type="ECO:0000256" key="4">
    <source>
        <dbReference type="ARBA" id="ARBA00023136"/>
    </source>
</evidence>
<evidence type="ECO:0000313" key="6">
    <source>
        <dbReference type="EMBL" id="ACZ10717.1"/>
    </source>
</evidence>
<accession>D1AG91</accession>
<dbReference type="eggNOG" id="COG4824">
    <property type="taxonomic scope" value="Bacteria"/>
</dbReference>
<keyword evidence="3 5" id="KW-1133">Transmembrane helix</keyword>
<keyword evidence="2 5" id="KW-0812">Transmembrane</keyword>
<dbReference type="EMBL" id="CP001739">
    <property type="protein sequence ID" value="ACZ10717.1"/>
    <property type="molecule type" value="Genomic_DNA"/>
</dbReference>
<reference evidence="7" key="1">
    <citation type="submission" date="2009-09" db="EMBL/GenBank/DDBJ databases">
        <title>The complete chromosome of Sebaldella termitidis ATCC 33386.</title>
        <authorList>
            <consortium name="US DOE Joint Genome Institute (JGI-PGF)"/>
            <person name="Lucas S."/>
            <person name="Copeland A."/>
            <person name="Lapidus A."/>
            <person name="Glavina del Rio T."/>
            <person name="Dalin E."/>
            <person name="Tice H."/>
            <person name="Bruce D."/>
            <person name="Goodwin L."/>
            <person name="Pitluck S."/>
            <person name="Kyrpides N."/>
            <person name="Mavromatis K."/>
            <person name="Ivanova N."/>
            <person name="Mikhailova N."/>
            <person name="Sims D."/>
            <person name="Meincke L."/>
            <person name="Brettin T."/>
            <person name="Detter J.C."/>
            <person name="Han C."/>
            <person name="Larimer F."/>
            <person name="Land M."/>
            <person name="Hauser L."/>
            <person name="Markowitz V."/>
            <person name="Cheng J.F."/>
            <person name="Hugenholtz P."/>
            <person name="Woyke T."/>
            <person name="Wu D."/>
            <person name="Eisen J.A."/>
        </authorList>
    </citation>
    <scope>NUCLEOTIDE SEQUENCE [LARGE SCALE GENOMIC DNA]</scope>
    <source>
        <strain evidence="7">ATCC 33386 / NCTC 11300</strain>
    </source>
</reference>
<dbReference type="STRING" id="526218.Sterm_3883"/>
<evidence type="ECO:0000313" key="7">
    <source>
        <dbReference type="Proteomes" id="UP000000845"/>
    </source>
</evidence>
<evidence type="ECO:0000256" key="2">
    <source>
        <dbReference type="ARBA" id="ARBA00022692"/>
    </source>
</evidence>